<protein>
    <submittedName>
        <fullName evidence="1">Uncharacterized protein</fullName>
    </submittedName>
</protein>
<evidence type="ECO:0000313" key="1">
    <source>
        <dbReference type="EMBL" id="MBB5918026.1"/>
    </source>
</evidence>
<dbReference type="EMBL" id="JACHIT010000002">
    <property type="protein sequence ID" value="MBB5918026.1"/>
    <property type="molecule type" value="Genomic_DNA"/>
</dbReference>
<sequence>MDIVHADGRTEAYMAEDRKNMTESACVFLDGWLAGMGSALQQWRRFYLPADFPFDFTLDSLDALEPVVLARYPDQTAIGIEDNAEFTTGTLRYVGEVLLRVAPARWGYQDRADDDLNPYCAPVIRPNAPAEFANGVILEFFLHQLVRDRERGTLRKSAAQLRETLAICWEAARVDPPAPRDAVPGWCEYFTLDEYNRFVAAVEAALGAFGADGQTIDAGYVSLVAGNPNREAHDFGIHGLAEQCRESEFEDWPVLCFSVIDGYVMDQPQRDWLTRVSFTQVEDRLEPWLADGPEWWLSEPLPDRQEQPFWIRLEDGRYLHFLATVPALEGIPEITTFVPNSAVRAWNIPVEKLVQWGTRHL</sequence>
<proteinExistence type="predicted"/>
<accession>A0A7W9PKS3</accession>
<dbReference type="Proteomes" id="UP000540412">
    <property type="component" value="Unassembled WGS sequence"/>
</dbReference>
<comment type="caution">
    <text evidence="1">The sequence shown here is derived from an EMBL/GenBank/DDBJ whole genome shotgun (WGS) entry which is preliminary data.</text>
</comment>
<name>A0A7W9PKS3_9NOCA</name>
<dbReference type="AlphaFoldDB" id="A0A7W9PKS3"/>
<dbReference type="RefSeq" id="WP_157185435.1">
    <property type="nucleotide sequence ID" value="NZ_JACHIT010000002.1"/>
</dbReference>
<evidence type="ECO:0000313" key="2">
    <source>
        <dbReference type="Proteomes" id="UP000540412"/>
    </source>
</evidence>
<reference evidence="1 2" key="1">
    <citation type="submission" date="2020-08" db="EMBL/GenBank/DDBJ databases">
        <title>Sequencing the genomes of 1000 actinobacteria strains.</title>
        <authorList>
            <person name="Klenk H.-P."/>
        </authorList>
    </citation>
    <scope>NUCLEOTIDE SEQUENCE [LARGE SCALE GENOMIC DNA]</scope>
    <source>
        <strain evidence="1 2">DSM 43582</strain>
    </source>
</reference>
<keyword evidence="2" id="KW-1185">Reference proteome</keyword>
<organism evidence="1 2">
    <name type="scientific">Nocardia transvalensis</name>
    <dbReference type="NCBI Taxonomy" id="37333"/>
    <lineage>
        <taxon>Bacteria</taxon>
        <taxon>Bacillati</taxon>
        <taxon>Actinomycetota</taxon>
        <taxon>Actinomycetes</taxon>
        <taxon>Mycobacteriales</taxon>
        <taxon>Nocardiaceae</taxon>
        <taxon>Nocardia</taxon>
    </lineage>
</organism>
<gene>
    <name evidence="1" type="ORF">BJY24_006938</name>
</gene>